<protein>
    <submittedName>
        <fullName evidence="1">Sugar ABC transporter substrate-binding protein</fullName>
    </submittedName>
</protein>
<organism evidence="1 2">
    <name type="scientific">Dictyobacter halimunensis</name>
    <dbReference type="NCBI Taxonomy" id="3026934"/>
    <lineage>
        <taxon>Bacteria</taxon>
        <taxon>Bacillati</taxon>
        <taxon>Chloroflexota</taxon>
        <taxon>Ktedonobacteria</taxon>
        <taxon>Ktedonobacterales</taxon>
        <taxon>Dictyobacteraceae</taxon>
        <taxon>Dictyobacter</taxon>
    </lineage>
</organism>
<comment type="caution">
    <text evidence="1">The sequence shown here is derived from an EMBL/GenBank/DDBJ whole genome shotgun (WGS) entry which is preliminary data.</text>
</comment>
<evidence type="ECO:0000313" key="1">
    <source>
        <dbReference type="EMBL" id="GLV54958.1"/>
    </source>
</evidence>
<dbReference type="Gene3D" id="3.40.190.10">
    <property type="entry name" value="Periplasmic binding protein-like II"/>
    <property type="match status" value="1"/>
</dbReference>
<dbReference type="InterPro" id="IPR050490">
    <property type="entry name" value="Bact_solute-bd_prot1"/>
</dbReference>
<name>A0ABQ6FL16_9CHLR</name>
<proteinExistence type="predicted"/>
<dbReference type="InterPro" id="IPR006059">
    <property type="entry name" value="SBP"/>
</dbReference>
<dbReference type="PANTHER" id="PTHR43649">
    <property type="entry name" value="ARABINOSE-BINDING PROTEIN-RELATED"/>
    <property type="match status" value="1"/>
</dbReference>
<sequence>MTLWYWNRAIDDRLLAQVERHFPHVRFQALKIGGGYDAKLRTALAGHANIPDIVGINANIATYFPDADQFADLRLLGVSRISQAYLDWKWQQGIAPGGRVIALPMDTGPTALFYRADLFKRAGLPSDPAAVAARLKTWDDYLQAGVRMRQATGGRVHMFDNINNVFTQIMGQSRQQYFDAANHYIGDQPAVRRAWDYAARVHQLDLSAKATSYSTDWSAAISNSSIASFVGAVWMKHRLKDAGPETAGLWRIAPAPGGPGNAGGSFLAVTAASPHPQLAFAIASWLMSARNQLTAYLDTGLYPSARASLDSPQLQRPEPFFGGQVTTKIFSQAAANVQPVPNSPDADVVQNVLQRGLTLIEMQNMNAQAAWNAAQQQVQRELSH</sequence>
<gene>
    <name evidence="1" type="ORF">KDH_18050</name>
</gene>
<dbReference type="Pfam" id="PF13416">
    <property type="entry name" value="SBP_bac_8"/>
    <property type="match status" value="1"/>
</dbReference>
<dbReference type="EMBL" id="BSRI01000001">
    <property type="protein sequence ID" value="GLV54958.1"/>
    <property type="molecule type" value="Genomic_DNA"/>
</dbReference>
<keyword evidence="2" id="KW-1185">Reference proteome</keyword>
<accession>A0ABQ6FL16</accession>
<evidence type="ECO:0000313" key="2">
    <source>
        <dbReference type="Proteomes" id="UP001344906"/>
    </source>
</evidence>
<reference evidence="1 2" key="1">
    <citation type="submission" date="2023-02" db="EMBL/GenBank/DDBJ databases">
        <title>Dictyobacter halimunensis sp. nov., a new member of the class Ktedonobacteria from forest soil in a geothermal area.</title>
        <authorList>
            <person name="Rachmania M.K."/>
            <person name="Ningsih F."/>
            <person name="Sakai Y."/>
            <person name="Yabe S."/>
            <person name="Yokota A."/>
            <person name="Sjamsuridzal W."/>
        </authorList>
    </citation>
    <scope>NUCLEOTIDE SEQUENCE [LARGE SCALE GENOMIC DNA]</scope>
    <source>
        <strain evidence="1 2">S3.2.2.5</strain>
    </source>
</reference>
<dbReference type="SUPFAM" id="SSF53850">
    <property type="entry name" value="Periplasmic binding protein-like II"/>
    <property type="match status" value="1"/>
</dbReference>
<dbReference type="PANTHER" id="PTHR43649:SF32">
    <property type="entry name" value="SUGAR BINDING SECRETED PROTEIN"/>
    <property type="match status" value="1"/>
</dbReference>
<dbReference type="Proteomes" id="UP001344906">
    <property type="component" value="Unassembled WGS sequence"/>
</dbReference>